<dbReference type="Gene3D" id="3.60.10.10">
    <property type="entry name" value="Endonuclease/exonuclease/phosphatase"/>
    <property type="match status" value="1"/>
</dbReference>
<dbReference type="InterPro" id="IPR046985">
    <property type="entry name" value="IP5"/>
</dbReference>
<feature type="compositionally biased region" description="Polar residues" evidence="1">
    <location>
        <begin position="154"/>
        <end position="166"/>
    </location>
</feature>
<evidence type="ECO:0000313" key="4">
    <source>
        <dbReference type="Proteomes" id="UP000016924"/>
    </source>
</evidence>
<feature type="compositionally biased region" description="Basic and acidic residues" evidence="1">
    <location>
        <begin position="442"/>
        <end position="458"/>
    </location>
</feature>
<gene>
    <name evidence="3" type="ORF">W97_02333</name>
</gene>
<dbReference type="OMA" id="CVFVKHK"/>
<dbReference type="OrthoDB" id="2248459at2759"/>
<dbReference type="SUPFAM" id="SSF56219">
    <property type="entry name" value="DNase I-like"/>
    <property type="match status" value="1"/>
</dbReference>
<dbReference type="eggNOG" id="KOG0565">
    <property type="taxonomic scope" value="Eukaryota"/>
</dbReference>
<name>R7YNB4_CONA1</name>
<dbReference type="GeneID" id="19899644"/>
<feature type="compositionally biased region" description="Basic and acidic residues" evidence="1">
    <location>
        <begin position="314"/>
        <end position="323"/>
    </location>
</feature>
<dbReference type="SMART" id="SM00320">
    <property type="entry name" value="WD40"/>
    <property type="match status" value="3"/>
</dbReference>
<evidence type="ECO:0000259" key="2">
    <source>
        <dbReference type="SMART" id="SM00128"/>
    </source>
</evidence>
<accession>R7YNB4</accession>
<dbReference type="SUPFAM" id="SSF50978">
    <property type="entry name" value="WD40 repeat-like"/>
    <property type="match status" value="1"/>
</dbReference>
<proteinExistence type="predicted"/>
<dbReference type="PANTHER" id="PTHR11200">
    <property type="entry name" value="INOSITOL 5-PHOSPHATASE"/>
    <property type="match status" value="1"/>
</dbReference>
<dbReference type="InterPro" id="IPR036691">
    <property type="entry name" value="Endo/exonu/phosph_ase_sf"/>
</dbReference>
<dbReference type="InterPro" id="IPR000300">
    <property type="entry name" value="IPPc"/>
</dbReference>
<dbReference type="GO" id="GO:0046856">
    <property type="term" value="P:phosphatidylinositol dephosphorylation"/>
    <property type="evidence" value="ECO:0007669"/>
    <property type="project" value="InterPro"/>
</dbReference>
<sequence>MAPDQEHNMDGSSIRPVSSLRSHFENMLSSKESTPTPSPYPTRQTSPNRQHGFATAVEAAPRLGGRISLDIPRNNGRRDSPPHVSDSDVAGPRTPGSKFLYGTPSPAMKTRPISMGPLSPPKSPPVVTVQSPRSPPKHSNARIPDLGPHMGSPITPNHAGSRSGSPPHSARHFRIPSRATTPSIEARQAPFFQAATTPNTSTDPRKSFTSAREAPFQETVPSHSMPPPINRAVKPRIPSKASSTTSVTDRANLVPGSGIEAADERNSPFSTPPSSDESSPKGEASPPPLFHHVKPISSRQSGNRDGYFSRSQVRKFEAERKIAADSGSPARSHEFKTPPLSAHIQAQQPNSVPEDRPGLPPRRESHSTAVSRSESARRPPEPPPPRASMDGSLRSVSLALDTSSRFMPPPRRQTASILASADATVGRATHAPVVSSSYPRASSERTRVSVEAHRDDTSRNASVARYADDSDESEQPVDRSARTLTDYPDSSQANRRPPVFRQRPREIPTKYETKLFAVCGEYVCTTGYVTRVWNLLSGEMLLSLVHGDTTKVTAIAFRPAKEVDDEGKRIWLGTNTGEIYEVDVERKGIVYTKGNAHSRREIIKLYRYASEMWSLDDDGKLHIWPPDETGSPNLALTPDSFRVPKGHSCSIRAGTDLWIACAKEIRVFRRTSGTGTFSQLSQQPLSQPSTGDITSCAIISHQHDRIYFGHNDGKITIYDRKDLTCLSIVSVSLYKISSLVGVGDYLWAGYNTGMIYVYDTSCQPWKVLKDWHAHDNPIASIVVDRTSIWKLDRLQVASLGTDNMIRLWDGMLRDDWLENDMQEHDEDFCDFREITALVMTWNAGAAKPSSLKHDEHGGSFFRDLLRPDDPPDILVFGFQELVDLENKKVTAKSFFKSNKKKDATVQEHMSHQYRDWRDFLMRSIDDNMPANQTYELLHVANLVGLFTCVFVKSSERTKIRDVNAAEIKLGMGGLHGNKATLIVRILLDDSSLCFVNCHLAAGQTQTVHRNNDIATIMETMALPPEHDVDNCSDLFVSGGDGSMILDHEICILNGDLNYRIDTVPRDTVIREVKANNLAKLLDRDQLLLSRKKNPGFRLRAFIEAPITFAPTYKYDVGTDNYDTSEKKRSPAWCDRLLYRGRGRIRQLDYRRHEIRVSDHRPVSGRFRLRVKTISPHRRTQARASSEMRFEEVKQRITEDIKLDYLINVFGVSAKEAQRLLSA</sequence>
<evidence type="ECO:0000256" key="1">
    <source>
        <dbReference type="SAM" id="MobiDB-lite"/>
    </source>
</evidence>
<dbReference type="FunFam" id="3.60.10.10:FF:000036">
    <property type="entry name" value="Inositol polyphosphate phosphatase, putative"/>
    <property type="match status" value="1"/>
</dbReference>
<feature type="compositionally biased region" description="Polar residues" evidence="1">
    <location>
        <begin position="240"/>
        <end position="249"/>
    </location>
</feature>
<dbReference type="HOGENOM" id="CLU_002027_1_1_1"/>
<dbReference type="PANTHER" id="PTHR11200:SF240">
    <property type="entry name" value="INOSITOL POLYPHOSPHATE 5-PHOSPHATASE C9G1.10C-RELATED"/>
    <property type="match status" value="1"/>
</dbReference>
<keyword evidence="4" id="KW-1185">Reference proteome</keyword>
<dbReference type="GO" id="GO:0004439">
    <property type="term" value="F:phosphatidylinositol-4,5-bisphosphate 5-phosphatase activity"/>
    <property type="evidence" value="ECO:0007669"/>
    <property type="project" value="TreeGrafter"/>
</dbReference>
<protein>
    <recommendedName>
        <fullName evidence="2">Inositol polyphosphate-related phosphatase domain-containing protein</fullName>
    </recommendedName>
</protein>
<feature type="domain" description="Inositol polyphosphate-related phosphatase" evidence="2">
    <location>
        <begin position="832"/>
        <end position="1174"/>
    </location>
</feature>
<dbReference type="InterPro" id="IPR015943">
    <property type="entry name" value="WD40/YVTN_repeat-like_dom_sf"/>
</dbReference>
<evidence type="ECO:0000313" key="3">
    <source>
        <dbReference type="EMBL" id="EON63106.1"/>
    </source>
</evidence>
<dbReference type="RefSeq" id="XP_007778423.1">
    <property type="nucleotide sequence ID" value="XM_007780233.1"/>
</dbReference>
<dbReference type="AlphaFoldDB" id="R7YNB4"/>
<dbReference type="Proteomes" id="UP000016924">
    <property type="component" value="Unassembled WGS sequence"/>
</dbReference>
<dbReference type="EMBL" id="JH767561">
    <property type="protein sequence ID" value="EON63106.1"/>
    <property type="molecule type" value="Genomic_DNA"/>
</dbReference>
<feature type="compositionally biased region" description="Polar residues" evidence="1">
    <location>
        <begin position="15"/>
        <end position="49"/>
    </location>
</feature>
<organism evidence="3 4">
    <name type="scientific">Coniosporium apollinis (strain CBS 100218)</name>
    <name type="common">Rock-inhabiting black yeast</name>
    <dbReference type="NCBI Taxonomy" id="1168221"/>
    <lineage>
        <taxon>Eukaryota</taxon>
        <taxon>Fungi</taxon>
        <taxon>Dikarya</taxon>
        <taxon>Ascomycota</taxon>
        <taxon>Pezizomycotina</taxon>
        <taxon>Dothideomycetes</taxon>
        <taxon>Dothideomycetes incertae sedis</taxon>
        <taxon>Coniosporium</taxon>
    </lineage>
</organism>
<feature type="compositionally biased region" description="Polar residues" evidence="1">
    <location>
        <begin position="267"/>
        <end position="277"/>
    </location>
</feature>
<feature type="region of interest" description="Disordered" evidence="1">
    <location>
        <begin position="1"/>
        <end position="504"/>
    </location>
</feature>
<dbReference type="InterPro" id="IPR036322">
    <property type="entry name" value="WD40_repeat_dom_sf"/>
</dbReference>
<feature type="compositionally biased region" description="Polar residues" evidence="1">
    <location>
        <begin position="194"/>
        <end position="210"/>
    </location>
</feature>
<dbReference type="SMART" id="SM00128">
    <property type="entry name" value="IPPc"/>
    <property type="match status" value="1"/>
</dbReference>
<dbReference type="InterPro" id="IPR001680">
    <property type="entry name" value="WD40_rpt"/>
</dbReference>
<dbReference type="STRING" id="1168221.R7YNB4"/>
<dbReference type="Pfam" id="PF22669">
    <property type="entry name" value="Exo_endo_phos2"/>
    <property type="match status" value="1"/>
</dbReference>
<reference evidence="4" key="1">
    <citation type="submission" date="2012-06" db="EMBL/GenBank/DDBJ databases">
        <title>The genome sequence of Coniosporium apollinis CBS 100218.</title>
        <authorList>
            <consortium name="The Broad Institute Genome Sequencing Platform"/>
            <person name="Cuomo C."/>
            <person name="Gorbushina A."/>
            <person name="Noack S."/>
            <person name="Walker B."/>
            <person name="Young S.K."/>
            <person name="Zeng Q."/>
            <person name="Gargeya S."/>
            <person name="Fitzgerald M."/>
            <person name="Haas B."/>
            <person name="Abouelleil A."/>
            <person name="Alvarado L."/>
            <person name="Arachchi H.M."/>
            <person name="Berlin A.M."/>
            <person name="Chapman S.B."/>
            <person name="Goldberg J."/>
            <person name="Griggs A."/>
            <person name="Gujja S."/>
            <person name="Hansen M."/>
            <person name="Howarth C."/>
            <person name="Imamovic A."/>
            <person name="Larimer J."/>
            <person name="McCowan C."/>
            <person name="Montmayeur A."/>
            <person name="Murphy C."/>
            <person name="Neiman D."/>
            <person name="Pearson M."/>
            <person name="Priest M."/>
            <person name="Roberts A."/>
            <person name="Saif S."/>
            <person name="Shea T."/>
            <person name="Sisk P."/>
            <person name="Sykes S."/>
            <person name="Wortman J."/>
            <person name="Nusbaum C."/>
            <person name="Birren B."/>
        </authorList>
    </citation>
    <scope>NUCLEOTIDE SEQUENCE [LARGE SCALE GENOMIC DNA]</scope>
    <source>
        <strain evidence="4">CBS 100218</strain>
    </source>
</reference>
<dbReference type="Gene3D" id="2.130.10.10">
    <property type="entry name" value="YVTN repeat-like/Quinoprotein amine dehydrogenase"/>
    <property type="match status" value="2"/>
</dbReference>
<feature type="compositionally biased region" description="Basic and acidic residues" evidence="1">
    <location>
        <begin position="353"/>
        <end position="366"/>
    </location>
</feature>